<name>A0ABT1H3Q8_9NOCA</name>
<keyword evidence="5" id="KW-1185">Reference proteome</keyword>
<dbReference type="Pfam" id="PF13193">
    <property type="entry name" value="AMP-binding_C"/>
    <property type="match status" value="1"/>
</dbReference>
<protein>
    <submittedName>
        <fullName evidence="4">O-succinylbenzoic acid--CoA ligase</fullName>
    </submittedName>
</protein>
<dbReference type="NCBIfam" id="NF005877">
    <property type="entry name" value="PRK07824.1"/>
    <property type="match status" value="1"/>
</dbReference>
<feature type="domain" description="AMP-dependent synthetase/ligase" evidence="2">
    <location>
        <begin position="37"/>
        <end position="235"/>
    </location>
</feature>
<reference evidence="4 5" key="1">
    <citation type="submission" date="2022-06" db="EMBL/GenBank/DDBJ databases">
        <title>Genomic Encyclopedia of Archaeal and Bacterial Type Strains, Phase II (KMG-II): from individual species to whole genera.</title>
        <authorList>
            <person name="Goeker M."/>
        </authorList>
    </citation>
    <scope>NUCLEOTIDE SEQUENCE [LARGE SCALE GENOMIC DNA]</scope>
    <source>
        <strain evidence="4 5">DSM 45037</strain>
    </source>
</reference>
<dbReference type="InterPro" id="IPR000873">
    <property type="entry name" value="AMP-dep_synth/lig_dom"/>
</dbReference>
<dbReference type="PROSITE" id="PS00455">
    <property type="entry name" value="AMP_BINDING"/>
    <property type="match status" value="1"/>
</dbReference>
<sequence length="370" mass="37780">MLRATDRLRAVVDGSIAALPVPAGDSRETERLTTALAAGEPVDDEVALVVATSGSTGVPKGAMHTAATLAASAAATQERLGGPGGWLLALPAHHIAGLQVLLRCLRAGFTPTVIDVGGGFDPAALVAALDRVDGPRRYTSLVPTQLVKVLDDPSAVAALREVDAILVGGAATPAPLQARAVDAGLPIVRTYGMSETGGGCVYDGIPLPGVRIRLDAPVDGVGRVALSGPMVALGYRNRPDHPAFAQPGEFLTDDLGRVDDGVLSIVGRADEAITSGGLTVVPQVVEAAVLADPTVAECAVVGLPDERLGEKVVAVVVAAKGAEVRADSVQSAVRERLDRIAVPREVVVVDALPLRGPGKVDRAALRARFA</sequence>
<dbReference type="GO" id="GO:0016874">
    <property type="term" value="F:ligase activity"/>
    <property type="evidence" value="ECO:0007669"/>
    <property type="project" value="UniProtKB-KW"/>
</dbReference>
<evidence type="ECO:0000259" key="3">
    <source>
        <dbReference type="Pfam" id="PF13193"/>
    </source>
</evidence>
<dbReference type="PANTHER" id="PTHR43201">
    <property type="entry name" value="ACYL-COA SYNTHETASE"/>
    <property type="match status" value="1"/>
</dbReference>
<proteinExistence type="inferred from homology"/>
<dbReference type="SUPFAM" id="SSF56801">
    <property type="entry name" value="Acetyl-CoA synthetase-like"/>
    <property type="match status" value="1"/>
</dbReference>
<evidence type="ECO:0000313" key="4">
    <source>
        <dbReference type="EMBL" id="MCP2161878.1"/>
    </source>
</evidence>
<dbReference type="Gene3D" id="3.40.50.12780">
    <property type="entry name" value="N-terminal domain of ligase-like"/>
    <property type="match status" value="1"/>
</dbReference>
<dbReference type="PANTHER" id="PTHR43201:SF8">
    <property type="entry name" value="ACYL-COA SYNTHETASE FAMILY MEMBER 3"/>
    <property type="match status" value="1"/>
</dbReference>
<accession>A0ABT1H3Q8</accession>
<dbReference type="Proteomes" id="UP001205740">
    <property type="component" value="Unassembled WGS sequence"/>
</dbReference>
<dbReference type="InterPro" id="IPR020845">
    <property type="entry name" value="AMP-binding_CS"/>
</dbReference>
<dbReference type="RefSeq" id="WP_372505041.1">
    <property type="nucleotide sequence ID" value="NZ_BAAAOE010000001.1"/>
</dbReference>
<dbReference type="Pfam" id="PF00501">
    <property type="entry name" value="AMP-binding"/>
    <property type="match status" value="1"/>
</dbReference>
<comment type="caution">
    <text evidence="4">The sequence shown here is derived from an EMBL/GenBank/DDBJ whole genome shotgun (WGS) entry which is preliminary data.</text>
</comment>
<evidence type="ECO:0000256" key="1">
    <source>
        <dbReference type="ARBA" id="ARBA00006432"/>
    </source>
</evidence>
<organism evidence="4 5">
    <name type="scientific">Williamsia serinedens</name>
    <dbReference type="NCBI Taxonomy" id="391736"/>
    <lineage>
        <taxon>Bacteria</taxon>
        <taxon>Bacillati</taxon>
        <taxon>Actinomycetota</taxon>
        <taxon>Actinomycetes</taxon>
        <taxon>Mycobacteriales</taxon>
        <taxon>Nocardiaceae</taxon>
        <taxon>Williamsia</taxon>
    </lineage>
</organism>
<dbReference type="Gene3D" id="3.30.300.30">
    <property type="match status" value="1"/>
</dbReference>
<evidence type="ECO:0000313" key="5">
    <source>
        <dbReference type="Proteomes" id="UP001205740"/>
    </source>
</evidence>
<feature type="domain" description="AMP-binding enzyme C-terminal" evidence="3">
    <location>
        <begin position="285"/>
        <end position="359"/>
    </location>
</feature>
<dbReference type="InterPro" id="IPR042099">
    <property type="entry name" value="ANL_N_sf"/>
</dbReference>
<keyword evidence="4" id="KW-0436">Ligase</keyword>
<dbReference type="InterPro" id="IPR045851">
    <property type="entry name" value="AMP-bd_C_sf"/>
</dbReference>
<dbReference type="EMBL" id="JAMTCG010000005">
    <property type="protein sequence ID" value="MCP2161878.1"/>
    <property type="molecule type" value="Genomic_DNA"/>
</dbReference>
<gene>
    <name evidence="4" type="ORF">LX12_003077</name>
</gene>
<evidence type="ECO:0000259" key="2">
    <source>
        <dbReference type="Pfam" id="PF00501"/>
    </source>
</evidence>
<dbReference type="InterPro" id="IPR025110">
    <property type="entry name" value="AMP-bd_C"/>
</dbReference>
<comment type="similarity">
    <text evidence="1">Belongs to the ATP-dependent AMP-binding enzyme family.</text>
</comment>